<dbReference type="Pfam" id="PF07883">
    <property type="entry name" value="Cupin_2"/>
    <property type="match status" value="1"/>
</dbReference>
<dbReference type="PANTHER" id="PTHR36448">
    <property type="entry name" value="BLR7373 PROTEIN"/>
    <property type="match status" value="1"/>
</dbReference>
<dbReference type="EMBL" id="FOQE01000003">
    <property type="protein sequence ID" value="SFH56748.1"/>
    <property type="molecule type" value="Genomic_DNA"/>
</dbReference>
<accession>A0A1I3B333</accession>
<dbReference type="SUPFAM" id="SSF51182">
    <property type="entry name" value="RmlC-like cupins"/>
    <property type="match status" value="1"/>
</dbReference>
<evidence type="ECO:0000313" key="4">
    <source>
        <dbReference type="Proteomes" id="UP000198668"/>
    </source>
</evidence>
<dbReference type="OrthoDB" id="9791759at2"/>
<evidence type="ECO:0000256" key="1">
    <source>
        <dbReference type="SAM" id="MobiDB-lite"/>
    </source>
</evidence>
<dbReference type="PIRSF" id="PIRSF019307">
    <property type="entry name" value="UCP019307"/>
    <property type="match status" value="1"/>
</dbReference>
<protein>
    <submittedName>
        <fullName evidence="3">Uncharacterized protein YjlB</fullName>
    </submittedName>
</protein>
<evidence type="ECO:0000313" key="3">
    <source>
        <dbReference type="EMBL" id="SFH56748.1"/>
    </source>
</evidence>
<reference evidence="3 4" key="1">
    <citation type="submission" date="2016-10" db="EMBL/GenBank/DDBJ databases">
        <authorList>
            <person name="de Groot N.N."/>
        </authorList>
    </citation>
    <scope>NUCLEOTIDE SEQUENCE [LARGE SCALE GENOMIC DNA]</scope>
    <source>
        <strain evidence="3 4">DSM 27630</strain>
    </source>
</reference>
<dbReference type="InterPro" id="IPR013096">
    <property type="entry name" value="Cupin_2"/>
</dbReference>
<dbReference type="Gene3D" id="2.60.120.10">
    <property type="entry name" value="Jelly Rolls"/>
    <property type="match status" value="1"/>
</dbReference>
<feature type="domain" description="Cupin type-2" evidence="2">
    <location>
        <begin position="66"/>
        <end position="116"/>
    </location>
</feature>
<dbReference type="InterPro" id="IPR014710">
    <property type="entry name" value="RmlC-like_jellyroll"/>
</dbReference>
<feature type="region of interest" description="Disordered" evidence="1">
    <location>
        <begin position="131"/>
        <end position="180"/>
    </location>
</feature>
<proteinExistence type="predicted"/>
<sequence length="180" mass="20102">MKEGKWGKNMVDTFHIKENRPFPNNELPVLYWPKAVEEWTNEKKAGQKVLALFEKNGYTNGWVNGIFPYHHFHSNTHEVLACIAGEAKVQLGGPDAETYTFAKGDVLLLPAGVAHKRLEATADFQIVGAYPNGQKPDMQKGDTESYEDLKQRASQVKVPETDPLDGAAGAVQQHWKNKAQ</sequence>
<dbReference type="PANTHER" id="PTHR36448:SF2">
    <property type="entry name" value="CUPIN TYPE-1 DOMAIN-CONTAINING PROTEIN"/>
    <property type="match status" value="1"/>
</dbReference>
<dbReference type="InterPro" id="IPR011051">
    <property type="entry name" value="RmlC_Cupin_sf"/>
</dbReference>
<dbReference type="AlphaFoldDB" id="A0A1I3B333"/>
<dbReference type="RefSeq" id="WP_092091139.1">
    <property type="nucleotide sequence ID" value="NZ_FOQE01000003.1"/>
</dbReference>
<dbReference type="InterPro" id="IPR047121">
    <property type="entry name" value="YjiB-like"/>
</dbReference>
<evidence type="ECO:0000259" key="2">
    <source>
        <dbReference type="Pfam" id="PF07883"/>
    </source>
</evidence>
<feature type="compositionally biased region" description="Basic and acidic residues" evidence="1">
    <location>
        <begin position="137"/>
        <end position="151"/>
    </location>
</feature>
<gene>
    <name evidence="3" type="ORF">SAMN04489868_10394</name>
</gene>
<dbReference type="InterPro" id="IPR014500">
    <property type="entry name" value="UCP019307_cupin"/>
</dbReference>
<dbReference type="Proteomes" id="UP000198668">
    <property type="component" value="Unassembled WGS sequence"/>
</dbReference>
<name>A0A1I3B333_9LACT</name>
<organism evidence="3 4">
    <name type="scientific">Pisciglobus halotolerans</name>
    <dbReference type="NCBI Taxonomy" id="745365"/>
    <lineage>
        <taxon>Bacteria</taxon>
        <taxon>Bacillati</taxon>
        <taxon>Bacillota</taxon>
        <taxon>Bacilli</taxon>
        <taxon>Lactobacillales</taxon>
        <taxon>Carnobacteriaceae</taxon>
    </lineage>
</organism>
<keyword evidence="4" id="KW-1185">Reference proteome</keyword>
<dbReference type="CDD" id="cd02219">
    <property type="entry name" value="cupin_YjlB-like"/>
    <property type="match status" value="1"/>
</dbReference>